<accession>A0A5A7PB87</accession>
<evidence type="ECO:0000256" key="6">
    <source>
        <dbReference type="ARBA" id="ARBA00023125"/>
    </source>
</evidence>
<feature type="domain" description="HSF-type DNA-binding" evidence="11">
    <location>
        <begin position="56"/>
        <end position="80"/>
    </location>
</feature>
<evidence type="ECO:0000256" key="3">
    <source>
        <dbReference type="ARBA" id="ARBA00022553"/>
    </source>
</evidence>
<dbReference type="PANTHER" id="PTHR10015:SF332">
    <property type="entry name" value="HEAT STRESS TRANSCRIPTION FACTOR C-1"/>
    <property type="match status" value="1"/>
</dbReference>
<sequence length="253" mass="29251">MELTHNSNNNNSIIAPFVMKTYQMVNDPSTNGLISWGKANNSFVVLDPLEFSHRILPAYFKHHNFSSFVRQLNTYGFKKVDPDRWEFANEWFLRGQTHLLHNMSRKKHSPTKHHQEQTSLERELERMSQRLEATERRPQQMMTFLCKVVEDPEILPQIMLEKERMKKSLTSGRIDHKKRRLVGSTDSSSSSTRSEDEGGKSVSPADGSNYRYQSLSPTTVEISSSVPEQWGFLSYHINILSLHVVPILVHVIL</sequence>
<dbReference type="GO" id="GO:0034605">
    <property type="term" value="P:cellular response to heat"/>
    <property type="evidence" value="ECO:0007669"/>
    <property type="project" value="TreeGrafter"/>
</dbReference>
<proteinExistence type="inferred from homology"/>
<organism evidence="12 13">
    <name type="scientific">Striga asiatica</name>
    <name type="common">Asiatic witchweed</name>
    <name type="synonym">Buchnera asiatica</name>
    <dbReference type="NCBI Taxonomy" id="4170"/>
    <lineage>
        <taxon>Eukaryota</taxon>
        <taxon>Viridiplantae</taxon>
        <taxon>Streptophyta</taxon>
        <taxon>Embryophyta</taxon>
        <taxon>Tracheophyta</taxon>
        <taxon>Spermatophyta</taxon>
        <taxon>Magnoliopsida</taxon>
        <taxon>eudicotyledons</taxon>
        <taxon>Gunneridae</taxon>
        <taxon>Pentapetalae</taxon>
        <taxon>asterids</taxon>
        <taxon>lamiids</taxon>
        <taxon>Lamiales</taxon>
        <taxon>Orobanchaceae</taxon>
        <taxon>Buchnereae</taxon>
        <taxon>Striga</taxon>
    </lineage>
</organism>
<evidence type="ECO:0000256" key="9">
    <source>
        <dbReference type="RuleBase" id="RU004020"/>
    </source>
</evidence>
<dbReference type="PROSITE" id="PS00434">
    <property type="entry name" value="HSF_DOMAIN"/>
    <property type="match status" value="1"/>
</dbReference>
<dbReference type="SMART" id="SM00415">
    <property type="entry name" value="HSF"/>
    <property type="match status" value="1"/>
</dbReference>
<evidence type="ECO:0000256" key="4">
    <source>
        <dbReference type="ARBA" id="ARBA00023015"/>
    </source>
</evidence>
<keyword evidence="13" id="KW-1185">Reference proteome</keyword>
<dbReference type="Pfam" id="PF00447">
    <property type="entry name" value="HSF_DNA-bind"/>
    <property type="match status" value="1"/>
</dbReference>
<feature type="region of interest" description="Disordered" evidence="10">
    <location>
        <begin position="166"/>
        <end position="210"/>
    </location>
</feature>
<dbReference type="InterPro" id="IPR000232">
    <property type="entry name" value="HSF_DNA-bd"/>
</dbReference>
<comment type="similarity">
    <text evidence="9">Belongs to the HSF family.</text>
</comment>
<evidence type="ECO:0000256" key="8">
    <source>
        <dbReference type="ARBA" id="ARBA00023242"/>
    </source>
</evidence>
<evidence type="ECO:0000256" key="2">
    <source>
        <dbReference type="ARBA" id="ARBA00011233"/>
    </source>
</evidence>
<comment type="subcellular location">
    <subcellularLocation>
        <location evidence="1">Nucleus</location>
    </subcellularLocation>
</comment>
<keyword evidence="8" id="KW-0539">Nucleus</keyword>
<dbReference type="OrthoDB" id="60033at2759"/>
<evidence type="ECO:0000256" key="10">
    <source>
        <dbReference type="SAM" id="MobiDB-lite"/>
    </source>
</evidence>
<dbReference type="GO" id="GO:0000978">
    <property type="term" value="F:RNA polymerase II cis-regulatory region sequence-specific DNA binding"/>
    <property type="evidence" value="ECO:0007669"/>
    <property type="project" value="TreeGrafter"/>
</dbReference>
<dbReference type="PANTHER" id="PTHR10015">
    <property type="entry name" value="HEAT SHOCK TRANSCRIPTION FACTOR"/>
    <property type="match status" value="1"/>
</dbReference>
<evidence type="ECO:0000256" key="5">
    <source>
        <dbReference type="ARBA" id="ARBA00023016"/>
    </source>
</evidence>
<dbReference type="AlphaFoldDB" id="A0A5A7PB87"/>
<evidence type="ECO:0000259" key="11">
    <source>
        <dbReference type="PROSITE" id="PS00434"/>
    </source>
</evidence>
<dbReference type="GO" id="GO:0005634">
    <property type="term" value="C:nucleus"/>
    <property type="evidence" value="ECO:0007669"/>
    <property type="project" value="UniProtKB-SubCell"/>
</dbReference>
<reference evidence="13" key="1">
    <citation type="journal article" date="2019" name="Curr. Biol.">
        <title>Genome Sequence of Striga asiatica Provides Insight into the Evolution of Plant Parasitism.</title>
        <authorList>
            <person name="Yoshida S."/>
            <person name="Kim S."/>
            <person name="Wafula E.K."/>
            <person name="Tanskanen J."/>
            <person name="Kim Y.M."/>
            <person name="Honaas L."/>
            <person name="Yang Z."/>
            <person name="Spallek T."/>
            <person name="Conn C.E."/>
            <person name="Ichihashi Y."/>
            <person name="Cheong K."/>
            <person name="Cui S."/>
            <person name="Der J.P."/>
            <person name="Gundlach H."/>
            <person name="Jiao Y."/>
            <person name="Hori C."/>
            <person name="Ishida J.K."/>
            <person name="Kasahara H."/>
            <person name="Kiba T."/>
            <person name="Kim M.S."/>
            <person name="Koo N."/>
            <person name="Laohavisit A."/>
            <person name="Lee Y.H."/>
            <person name="Lumba S."/>
            <person name="McCourt P."/>
            <person name="Mortimer J.C."/>
            <person name="Mutuku J.M."/>
            <person name="Nomura T."/>
            <person name="Sasaki-Sekimoto Y."/>
            <person name="Seto Y."/>
            <person name="Wang Y."/>
            <person name="Wakatake T."/>
            <person name="Sakakibara H."/>
            <person name="Demura T."/>
            <person name="Yamaguchi S."/>
            <person name="Yoneyama K."/>
            <person name="Manabe R.I."/>
            <person name="Nelson D.C."/>
            <person name="Schulman A.H."/>
            <person name="Timko M.P."/>
            <person name="dePamphilis C.W."/>
            <person name="Choi D."/>
            <person name="Shirasu K."/>
        </authorList>
    </citation>
    <scope>NUCLEOTIDE SEQUENCE [LARGE SCALE GENOMIC DNA]</scope>
    <source>
        <strain evidence="13">cv. UVA1</strain>
    </source>
</reference>
<keyword evidence="4" id="KW-0805">Transcription regulation</keyword>
<evidence type="ECO:0000313" key="13">
    <source>
        <dbReference type="Proteomes" id="UP000325081"/>
    </source>
</evidence>
<dbReference type="SUPFAM" id="SSF46785">
    <property type="entry name" value="Winged helix' DNA-binding domain"/>
    <property type="match status" value="1"/>
</dbReference>
<keyword evidence="7" id="KW-0804">Transcription</keyword>
<feature type="compositionally biased region" description="Basic and acidic residues" evidence="10">
    <location>
        <begin position="113"/>
        <end position="125"/>
    </location>
</feature>
<feature type="compositionally biased region" description="Basic residues" evidence="10">
    <location>
        <begin position="103"/>
        <end position="112"/>
    </location>
</feature>
<dbReference type="Gene3D" id="1.10.10.10">
    <property type="entry name" value="Winged helix-like DNA-binding domain superfamily/Winged helix DNA-binding domain"/>
    <property type="match status" value="1"/>
</dbReference>
<dbReference type="InterPro" id="IPR036390">
    <property type="entry name" value="WH_DNA-bd_sf"/>
</dbReference>
<keyword evidence="3" id="KW-0597">Phosphoprotein</keyword>
<dbReference type="Proteomes" id="UP000325081">
    <property type="component" value="Unassembled WGS sequence"/>
</dbReference>
<dbReference type="InterPro" id="IPR036388">
    <property type="entry name" value="WH-like_DNA-bd_sf"/>
</dbReference>
<feature type="region of interest" description="Disordered" evidence="10">
    <location>
        <begin position="103"/>
        <end position="125"/>
    </location>
</feature>
<keyword evidence="5" id="KW-0346">Stress response</keyword>
<keyword evidence="6" id="KW-0238">DNA-binding</keyword>
<name>A0A5A7PB87_STRAF</name>
<dbReference type="EMBL" id="BKCP01004294">
    <property type="protein sequence ID" value="GER29874.1"/>
    <property type="molecule type" value="Genomic_DNA"/>
</dbReference>
<dbReference type="GO" id="GO:0006357">
    <property type="term" value="P:regulation of transcription by RNA polymerase II"/>
    <property type="evidence" value="ECO:0007669"/>
    <property type="project" value="TreeGrafter"/>
</dbReference>
<dbReference type="GO" id="GO:0003700">
    <property type="term" value="F:DNA-binding transcription factor activity"/>
    <property type="evidence" value="ECO:0007669"/>
    <property type="project" value="InterPro"/>
</dbReference>
<comment type="caution">
    <text evidence="12">The sequence shown here is derived from an EMBL/GenBank/DDBJ whole genome shotgun (WGS) entry which is preliminary data.</text>
</comment>
<evidence type="ECO:0000313" key="12">
    <source>
        <dbReference type="EMBL" id="GER29874.1"/>
    </source>
</evidence>
<protein>
    <submittedName>
        <fullName evidence="12">Heat stress transcription factor C-1</fullName>
    </submittedName>
</protein>
<gene>
    <name evidence="12" type="ORF">STAS_05774</name>
</gene>
<dbReference type="FunFam" id="1.10.10.10:FF:000037">
    <property type="entry name" value="Heat stress transcription factor B-4"/>
    <property type="match status" value="1"/>
</dbReference>
<comment type="subunit">
    <text evidence="2">Homotrimer.</text>
</comment>
<evidence type="ECO:0000256" key="7">
    <source>
        <dbReference type="ARBA" id="ARBA00023163"/>
    </source>
</evidence>
<evidence type="ECO:0000256" key="1">
    <source>
        <dbReference type="ARBA" id="ARBA00004123"/>
    </source>
</evidence>
<dbReference type="PRINTS" id="PR00056">
    <property type="entry name" value="HSFDOMAIN"/>
</dbReference>